<dbReference type="InterPro" id="IPR044664">
    <property type="entry name" value="STR11-like"/>
</dbReference>
<dbReference type="SUPFAM" id="SSF52821">
    <property type="entry name" value="Rhodanese/Cell cycle control phosphatase"/>
    <property type="match status" value="1"/>
</dbReference>
<dbReference type="STRING" id="29655.A0A0K9NK49"/>
<gene>
    <name evidence="2" type="ORF">ZOSMA_95G00640</name>
</gene>
<proteinExistence type="predicted"/>
<evidence type="ECO:0000259" key="1">
    <source>
        <dbReference type="PROSITE" id="PS50206"/>
    </source>
</evidence>
<dbReference type="InterPro" id="IPR036873">
    <property type="entry name" value="Rhodanese-like_dom_sf"/>
</dbReference>
<feature type="domain" description="Rhodanese" evidence="1">
    <location>
        <begin position="95"/>
        <end position="223"/>
    </location>
</feature>
<dbReference type="EMBL" id="LFYR01002184">
    <property type="protein sequence ID" value="KMZ56467.1"/>
    <property type="molecule type" value="Genomic_DNA"/>
</dbReference>
<evidence type="ECO:0000313" key="3">
    <source>
        <dbReference type="Proteomes" id="UP000036987"/>
    </source>
</evidence>
<protein>
    <submittedName>
        <fullName evidence="2">Rhodanese-like domain-containing protein 11, chloroplastic</fullName>
    </submittedName>
</protein>
<dbReference type="PANTHER" id="PTHR45187">
    <property type="entry name" value="RHODANESE-LIKE DOMAIN-CONTAINING PROTEIN 11, CHLOROPLASTIC"/>
    <property type="match status" value="1"/>
</dbReference>
<keyword evidence="3" id="KW-1185">Reference proteome</keyword>
<dbReference type="OrthoDB" id="566238at2759"/>
<accession>A0A0K9NK49</accession>
<reference evidence="3" key="1">
    <citation type="journal article" date="2016" name="Nature">
        <title>The genome of the seagrass Zostera marina reveals angiosperm adaptation to the sea.</title>
        <authorList>
            <person name="Olsen J.L."/>
            <person name="Rouze P."/>
            <person name="Verhelst B."/>
            <person name="Lin Y.-C."/>
            <person name="Bayer T."/>
            <person name="Collen J."/>
            <person name="Dattolo E."/>
            <person name="De Paoli E."/>
            <person name="Dittami S."/>
            <person name="Maumus F."/>
            <person name="Michel G."/>
            <person name="Kersting A."/>
            <person name="Lauritano C."/>
            <person name="Lohaus R."/>
            <person name="Toepel M."/>
            <person name="Tonon T."/>
            <person name="Vanneste K."/>
            <person name="Amirebrahimi M."/>
            <person name="Brakel J."/>
            <person name="Bostroem C."/>
            <person name="Chovatia M."/>
            <person name="Grimwood J."/>
            <person name="Jenkins J.W."/>
            <person name="Jueterbock A."/>
            <person name="Mraz A."/>
            <person name="Stam W.T."/>
            <person name="Tice H."/>
            <person name="Bornberg-Bauer E."/>
            <person name="Green P.J."/>
            <person name="Pearson G.A."/>
            <person name="Procaccini G."/>
            <person name="Duarte C.M."/>
            <person name="Schmutz J."/>
            <person name="Reusch T.B.H."/>
            <person name="Van de Peer Y."/>
        </authorList>
    </citation>
    <scope>NUCLEOTIDE SEQUENCE [LARGE SCALE GENOMIC DNA]</scope>
    <source>
        <strain evidence="3">cv. Finnish</strain>
    </source>
</reference>
<sequence length="287" mass="32170">METISISNSSLCSQTQLLGSKKSPFFAQSHFPICSVPTYIQIGRRSGLAMNAVVAEEKETKQAREMAAARKRWELLIREQKVKILTPREAGYAIQLSNKTLLDVRPSTEHEKTWVKNSTWIPIFDIVTANDAGTISRKVTNFVMGGWWSGVPNLGYNDEFVTKVEEKFSKDTDLILACQKGLRSLAACEKLYNAGYQNLFWVQGGLEAANEEDLKREGPQPFKLAGIGGFSEFMGWTDQQRVIAAREGWSYRFIFTARLIGLVVLSDALFIASKKLGPFLENLRSSN</sequence>
<name>A0A0K9NK49_ZOSMR</name>
<dbReference type="PANTHER" id="PTHR45187:SF2">
    <property type="entry name" value="RHODANESE-LIKE DOMAIN-CONTAINING PROTEIN 11, CHLOROPLASTIC"/>
    <property type="match status" value="1"/>
</dbReference>
<dbReference type="Pfam" id="PF00581">
    <property type="entry name" value="Rhodanese"/>
    <property type="match status" value="1"/>
</dbReference>
<evidence type="ECO:0000313" key="2">
    <source>
        <dbReference type="EMBL" id="KMZ56467.1"/>
    </source>
</evidence>
<dbReference type="SMART" id="SM00450">
    <property type="entry name" value="RHOD"/>
    <property type="match status" value="1"/>
</dbReference>
<dbReference type="Proteomes" id="UP000036987">
    <property type="component" value="Unassembled WGS sequence"/>
</dbReference>
<organism evidence="2 3">
    <name type="scientific">Zostera marina</name>
    <name type="common">Eelgrass</name>
    <dbReference type="NCBI Taxonomy" id="29655"/>
    <lineage>
        <taxon>Eukaryota</taxon>
        <taxon>Viridiplantae</taxon>
        <taxon>Streptophyta</taxon>
        <taxon>Embryophyta</taxon>
        <taxon>Tracheophyta</taxon>
        <taxon>Spermatophyta</taxon>
        <taxon>Magnoliopsida</taxon>
        <taxon>Liliopsida</taxon>
        <taxon>Zosteraceae</taxon>
        <taxon>Zostera</taxon>
    </lineage>
</organism>
<dbReference type="Gene3D" id="3.40.250.10">
    <property type="entry name" value="Rhodanese-like domain"/>
    <property type="match status" value="1"/>
</dbReference>
<dbReference type="InterPro" id="IPR001763">
    <property type="entry name" value="Rhodanese-like_dom"/>
</dbReference>
<dbReference type="OMA" id="GYENLFW"/>
<comment type="caution">
    <text evidence="2">The sequence shown here is derived from an EMBL/GenBank/DDBJ whole genome shotgun (WGS) entry which is preliminary data.</text>
</comment>
<dbReference type="PROSITE" id="PS50206">
    <property type="entry name" value="RHODANESE_3"/>
    <property type="match status" value="1"/>
</dbReference>
<dbReference type="AlphaFoldDB" id="A0A0K9NK49"/>